<dbReference type="EMBL" id="CAADFU010000003">
    <property type="protein sequence ID" value="VFK39623.1"/>
    <property type="molecule type" value="Genomic_DNA"/>
</dbReference>
<sequence>MTPVAGGDRLMGWHVNQGRDALAEFHPAAQLRERFYRPAVVAKVLTLLDEGKALAQAGRRPGAGAAGLARCLPPTVALLAPESGSPFRDPRITVRYLVRAGGDAPVRALRVLVDGRPLETARGVKIVKNKSQEITLTLPERDLGLSLIAENRHGSSVPATARQLKYSA</sequence>
<evidence type="ECO:0000313" key="1">
    <source>
        <dbReference type="EMBL" id="VFK36578.1"/>
    </source>
</evidence>
<name>A0A450YDT3_9GAMM</name>
<organism evidence="2">
    <name type="scientific">Candidatus Kentrum sp. SD</name>
    <dbReference type="NCBI Taxonomy" id="2126332"/>
    <lineage>
        <taxon>Bacteria</taxon>
        <taxon>Pseudomonadati</taxon>
        <taxon>Pseudomonadota</taxon>
        <taxon>Gammaproteobacteria</taxon>
        <taxon>Candidatus Kentrum</taxon>
    </lineage>
</organism>
<dbReference type="AlphaFoldDB" id="A0A450YDT3"/>
<gene>
    <name evidence="2" type="ORF">BECKSD772E_GA0070983_100353</name>
    <name evidence="1" type="ORF">BECKSD772F_GA0070984_100320</name>
</gene>
<evidence type="ECO:0000313" key="2">
    <source>
        <dbReference type="EMBL" id="VFK39623.1"/>
    </source>
</evidence>
<reference evidence="2" key="1">
    <citation type="submission" date="2019-02" db="EMBL/GenBank/DDBJ databases">
        <authorList>
            <person name="Gruber-Vodicka R. H."/>
            <person name="Seah K. B. B."/>
        </authorList>
    </citation>
    <scope>NUCLEOTIDE SEQUENCE</scope>
    <source>
        <strain evidence="2">BECK_S1320</strain>
        <strain evidence="1">BECK_S1321</strain>
    </source>
</reference>
<proteinExistence type="predicted"/>
<dbReference type="EMBL" id="CAADFR010000003">
    <property type="protein sequence ID" value="VFK36578.1"/>
    <property type="molecule type" value="Genomic_DNA"/>
</dbReference>
<protein>
    <submittedName>
        <fullName evidence="2">Uncharacterized protein</fullName>
    </submittedName>
</protein>
<accession>A0A450YDT3</accession>